<feature type="domain" description="Glycosyltransferase subfamily 4-like N-terminal" evidence="3">
    <location>
        <begin position="15"/>
        <end position="197"/>
    </location>
</feature>
<evidence type="ECO:0000313" key="5">
    <source>
        <dbReference type="Proteomes" id="UP000179106"/>
    </source>
</evidence>
<evidence type="ECO:0008006" key="6">
    <source>
        <dbReference type="Google" id="ProtNLM"/>
    </source>
</evidence>
<dbReference type="Pfam" id="PF13439">
    <property type="entry name" value="Glyco_transf_4"/>
    <property type="match status" value="1"/>
</dbReference>
<protein>
    <recommendedName>
        <fullName evidence="6">Glycosyl transferase family 1 domain-containing protein</fullName>
    </recommendedName>
</protein>
<dbReference type="GO" id="GO:0016757">
    <property type="term" value="F:glycosyltransferase activity"/>
    <property type="evidence" value="ECO:0007669"/>
    <property type="project" value="InterPro"/>
</dbReference>
<dbReference type="GO" id="GO:0009103">
    <property type="term" value="P:lipopolysaccharide biosynthetic process"/>
    <property type="evidence" value="ECO:0007669"/>
    <property type="project" value="TreeGrafter"/>
</dbReference>
<accession>A0A1G2GT81</accession>
<dbReference type="AlphaFoldDB" id="A0A1G2GT81"/>
<comment type="caution">
    <text evidence="4">The sequence shown here is derived from an EMBL/GenBank/DDBJ whole genome shotgun (WGS) entry which is preliminary data.</text>
</comment>
<name>A0A1G2GT81_9BACT</name>
<evidence type="ECO:0000259" key="2">
    <source>
        <dbReference type="Pfam" id="PF00534"/>
    </source>
</evidence>
<dbReference type="EMBL" id="MHNW01000020">
    <property type="protein sequence ID" value="OGZ53402.1"/>
    <property type="molecule type" value="Genomic_DNA"/>
</dbReference>
<reference evidence="4 5" key="1">
    <citation type="journal article" date="2016" name="Nat. Commun.">
        <title>Thousands of microbial genomes shed light on interconnected biogeochemical processes in an aquifer system.</title>
        <authorList>
            <person name="Anantharaman K."/>
            <person name="Brown C.T."/>
            <person name="Hug L.A."/>
            <person name="Sharon I."/>
            <person name="Castelle C.J."/>
            <person name="Probst A.J."/>
            <person name="Thomas B.C."/>
            <person name="Singh A."/>
            <person name="Wilkins M.J."/>
            <person name="Karaoz U."/>
            <person name="Brodie E.L."/>
            <person name="Williams K.H."/>
            <person name="Hubbard S.S."/>
            <person name="Banfield J.F."/>
        </authorList>
    </citation>
    <scope>NUCLEOTIDE SEQUENCE [LARGE SCALE GENOMIC DNA]</scope>
</reference>
<keyword evidence="1" id="KW-0808">Transferase</keyword>
<sequence>MKISIVCLNLSWQAGGVRLIYSFARALKKFGHIVVIYAPEVNDAAYPDLREGLDIRVVPAPVPIAWQYTSESLVSRIREKLARGRTLAAVGRKIAEAMDDDFDIVNLHDFSYRIAFLYKKKNPKSKIIWTMNDPPYMYLPKERVLYDIASRVFNWYKDVAERRFFRFIDGVVVLMNRNKVWAEERGMKAKIVWSGIDFNQFYAPPKRIEKKGAYVILGVGALNKYRRFEDIVDAVKILRERRQNVSSVIVCKNIWKEDAYRDALLAYARKRGVSEYMHFRFDGASDNDLMKLYASSDFFVLPIHLPPPRDGFGWQLVPFEAIAAGTPVIASRKIDITEALTDGETGCFVDPCSPDQIADKIEMLIRDPGLYFKIATEGQKFVRENMSWEKYAGNVVSLPDESHKKP</sequence>
<evidence type="ECO:0000256" key="1">
    <source>
        <dbReference type="ARBA" id="ARBA00022679"/>
    </source>
</evidence>
<dbReference type="PANTHER" id="PTHR46401">
    <property type="entry name" value="GLYCOSYLTRANSFERASE WBBK-RELATED"/>
    <property type="match status" value="1"/>
</dbReference>
<dbReference type="PANTHER" id="PTHR46401:SF2">
    <property type="entry name" value="GLYCOSYLTRANSFERASE WBBK-RELATED"/>
    <property type="match status" value="1"/>
</dbReference>
<feature type="domain" description="Glycosyl transferase family 1" evidence="2">
    <location>
        <begin position="209"/>
        <end position="380"/>
    </location>
</feature>
<dbReference type="SUPFAM" id="SSF53756">
    <property type="entry name" value="UDP-Glycosyltransferase/glycogen phosphorylase"/>
    <property type="match status" value="1"/>
</dbReference>
<gene>
    <name evidence="4" type="ORF">A3B25_02165</name>
</gene>
<dbReference type="InterPro" id="IPR001296">
    <property type="entry name" value="Glyco_trans_1"/>
</dbReference>
<dbReference type="InterPro" id="IPR028098">
    <property type="entry name" value="Glyco_trans_4-like_N"/>
</dbReference>
<dbReference type="Gene3D" id="3.40.50.2000">
    <property type="entry name" value="Glycogen Phosphorylase B"/>
    <property type="match status" value="2"/>
</dbReference>
<dbReference type="STRING" id="1802126.A3B25_02165"/>
<dbReference type="CDD" id="cd03801">
    <property type="entry name" value="GT4_PimA-like"/>
    <property type="match status" value="1"/>
</dbReference>
<evidence type="ECO:0000259" key="3">
    <source>
        <dbReference type="Pfam" id="PF13439"/>
    </source>
</evidence>
<evidence type="ECO:0000313" key="4">
    <source>
        <dbReference type="EMBL" id="OGZ53402.1"/>
    </source>
</evidence>
<organism evidence="4 5">
    <name type="scientific">Candidatus Ryanbacteria bacterium RIFCSPLOWO2_01_FULL_48_26</name>
    <dbReference type="NCBI Taxonomy" id="1802126"/>
    <lineage>
        <taxon>Bacteria</taxon>
        <taxon>Candidatus Ryaniibacteriota</taxon>
    </lineage>
</organism>
<dbReference type="Proteomes" id="UP000179106">
    <property type="component" value="Unassembled WGS sequence"/>
</dbReference>
<dbReference type="Pfam" id="PF00534">
    <property type="entry name" value="Glycos_transf_1"/>
    <property type="match status" value="1"/>
</dbReference>
<proteinExistence type="predicted"/>